<dbReference type="InterPro" id="IPR017452">
    <property type="entry name" value="GPCR_Rhodpsn_7TM"/>
</dbReference>
<evidence type="ECO:0000256" key="5">
    <source>
        <dbReference type="ARBA" id="ARBA00022692"/>
    </source>
</evidence>
<dbReference type="InterPro" id="IPR000276">
    <property type="entry name" value="GPCR_Rhodpsn"/>
</dbReference>
<dbReference type="PRINTS" id="PR00237">
    <property type="entry name" value="GPCRRHODOPSN"/>
</dbReference>
<dbReference type="EMBL" id="WNTK01000006">
    <property type="protein sequence ID" value="KAG9481124.1"/>
    <property type="molecule type" value="Genomic_DNA"/>
</dbReference>
<dbReference type="PANTHER" id="PTHR10489:SF957">
    <property type="entry name" value="B2 BRADYKININ RECEPTOR"/>
    <property type="match status" value="1"/>
</dbReference>
<dbReference type="PROSITE" id="PS00237">
    <property type="entry name" value="G_PROTEIN_RECEP_F1_1"/>
    <property type="match status" value="1"/>
</dbReference>
<evidence type="ECO:0000256" key="8">
    <source>
        <dbReference type="ARBA" id="ARBA00023136"/>
    </source>
</evidence>
<dbReference type="GO" id="GO:0016493">
    <property type="term" value="F:C-C chemokine receptor activity"/>
    <property type="evidence" value="ECO:0007669"/>
    <property type="project" value="TreeGrafter"/>
</dbReference>
<comment type="similarity">
    <text evidence="17">Belongs to the G-protein coupled receptor 1 family.</text>
</comment>
<evidence type="ECO:0000256" key="14">
    <source>
        <dbReference type="ARBA" id="ARBA00023288"/>
    </source>
</evidence>
<dbReference type="GO" id="GO:0004947">
    <property type="term" value="F:bradykinin receptor activity"/>
    <property type="evidence" value="ECO:0007669"/>
    <property type="project" value="InterPro"/>
</dbReference>
<gene>
    <name evidence="20" type="ORF">GDO78_010397</name>
</gene>
<keyword evidence="11 17" id="KW-0675">Receptor</keyword>
<keyword evidence="14" id="KW-0449">Lipoprotein</keyword>
<sequence length="355" mass="40707">MEITINTTAGLSTTKEPFETCFLSENAEWVYAYQPVYMWFIFILGFIENLFVISVFVLHKSRCTVAEIYLGNMAAADLIFVCGLPFWAISISNKFYWPFGGFMCVAVNSLIQLNLNSSIYFLVMVSIDRYLALVKTMSFGRMRSPRWAKINCAIIWILAFGVSLPKVVFRNAMFVPILNTTACLIFPPSDSWHVVNNMLTNIVGFLIPITIIAFCTFRIISVLRNNAMQQFKEINNEKKATWLVLSVLLIFITCWLPFQVFTFLDIFEIYKFFPGCATAVAIELGNQISSYIAYSNSCINPLIYIMVGNHFRKKAKDVYWKLLKSPKNVPMPMNYSRFTLRTSISMGQQNLIIKQ</sequence>
<keyword evidence="12" id="KW-0325">Glycoprotein</keyword>
<dbReference type="GO" id="GO:0042310">
    <property type="term" value="P:vasoconstriction"/>
    <property type="evidence" value="ECO:0007669"/>
    <property type="project" value="InterPro"/>
</dbReference>
<keyword evidence="10" id="KW-1015">Disulfide bond</keyword>
<comment type="caution">
    <text evidence="20">The sequence shown here is derived from an EMBL/GenBank/DDBJ whole genome shotgun (WGS) entry which is preliminary data.</text>
</comment>
<dbReference type="GO" id="GO:0006955">
    <property type="term" value="P:immune response"/>
    <property type="evidence" value="ECO:0007669"/>
    <property type="project" value="TreeGrafter"/>
</dbReference>
<dbReference type="Gene3D" id="1.20.1070.10">
    <property type="entry name" value="Rhodopsin 7-helix transmembrane proteins"/>
    <property type="match status" value="1"/>
</dbReference>
<dbReference type="GO" id="GO:0009897">
    <property type="term" value="C:external side of plasma membrane"/>
    <property type="evidence" value="ECO:0007669"/>
    <property type="project" value="TreeGrafter"/>
</dbReference>
<comment type="subcellular location">
    <subcellularLocation>
        <location evidence="1">Cell membrane</location>
        <topology evidence="1">Multi-pass membrane protein</topology>
    </subcellularLocation>
</comment>
<feature type="transmembrane region" description="Helical" evidence="18">
    <location>
        <begin position="240"/>
        <end position="258"/>
    </location>
</feature>
<dbReference type="GO" id="GO:0007204">
    <property type="term" value="P:positive regulation of cytosolic calcium ion concentration"/>
    <property type="evidence" value="ECO:0007669"/>
    <property type="project" value="TreeGrafter"/>
</dbReference>
<evidence type="ECO:0000256" key="17">
    <source>
        <dbReference type="RuleBase" id="RU000688"/>
    </source>
</evidence>
<evidence type="ECO:0000256" key="6">
    <source>
        <dbReference type="ARBA" id="ARBA00022989"/>
    </source>
</evidence>
<protein>
    <recommendedName>
        <fullName evidence="2">B2 bradykinin receptor</fullName>
    </recommendedName>
</protein>
<feature type="transmembrane region" description="Helical" evidence="18">
    <location>
        <begin position="36"/>
        <end position="58"/>
    </location>
</feature>
<feature type="transmembrane region" description="Helical" evidence="18">
    <location>
        <begin position="95"/>
        <end position="127"/>
    </location>
</feature>
<name>A0A8J6F6Q8_ELECQ</name>
<keyword evidence="3" id="KW-1003">Cell membrane</keyword>
<feature type="domain" description="G-protein coupled receptors family 1 profile" evidence="19">
    <location>
        <begin position="48"/>
        <end position="304"/>
    </location>
</feature>
<evidence type="ECO:0000256" key="15">
    <source>
        <dbReference type="ARBA" id="ARBA00025423"/>
    </source>
</evidence>
<evidence type="ECO:0000256" key="9">
    <source>
        <dbReference type="ARBA" id="ARBA00023139"/>
    </source>
</evidence>
<keyword evidence="9" id="KW-0564">Palmitate</keyword>
<evidence type="ECO:0000256" key="1">
    <source>
        <dbReference type="ARBA" id="ARBA00004651"/>
    </source>
</evidence>
<dbReference type="Pfam" id="PF00001">
    <property type="entry name" value="7tm_1"/>
    <property type="match status" value="1"/>
</dbReference>
<evidence type="ECO:0000256" key="2">
    <source>
        <dbReference type="ARBA" id="ARBA00013512"/>
    </source>
</evidence>
<dbReference type="FunFam" id="1.20.1070.10:FF:000201">
    <property type="entry name" value="Bradykinin receptor B2"/>
    <property type="match status" value="1"/>
</dbReference>
<keyword evidence="5 17" id="KW-0812">Transmembrane</keyword>
<evidence type="ECO:0000313" key="21">
    <source>
        <dbReference type="Proteomes" id="UP000770717"/>
    </source>
</evidence>
<evidence type="ECO:0000256" key="18">
    <source>
        <dbReference type="SAM" id="Phobius"/>
    </source>
</evidence>
<dbReference type="InterPro" id="IPR001504">
    <property type="entry name" value="Brdyknn_2_rcpt"/>
</dbReference>
<comment type="subunit">
    <text evidence="16">Forms a complex with PECAM1 and GNAQ. Interacts with PECAM1.</text>
</comment>
<feature type="transmembrane region" description="Helical" evidence="18">
    <location>
        <begin position="70"/>
        <end position="89"/>
    </location>
</feature>
<feature type="transmembrane region" description="Helical" evidence="18">
    <location>
        <begin position="198"/>
        <end position="220"/>
    </location>
</feature>
<evidence type="ECO:0000256" key="3">
    <source>
        <dbReference type="ARBA" id="ARBA00022475"/>
    </source>
</evidence>
<dbReference type="PRINTS" id="PR00994">
    <property type="entry name" value="BRADYKINNB2R"/>
</dbReference>
<dbReference type="PRINTS" id="PR00425">
    <property type="entry name" value="BRADYKININR"/>
</dbReference>
<feature type="transmembrane region" description="Helical" evidence="18">
    <location>
        <begin position="148"/>
        <end position="169"/>
    </location>
</feature>
<dbReference type="GO" id="GO:0019957">
    <property type="term" value="F:C-C chemokine binding"/>
    <property type="evidence" value="ECO:0007669"/>
    <property type="project" value="TreeGrafter"/>
</dbReference>
<evidence type="ECO:0000256" key="10">
    <source>
        <dbReference type="ARBA" id="ARBA00023157"/>
    </source>
</evidence>
<dbReference type="SUPFAM" id="SSF81321">
    <property type="entry name" value="Family A G protein-coupled receptor-like"/>
    <property type="match status" value="1"/>
</dbReference>
<evidence type="ECO:0000256" key="12">
    <source>
        <dbReference type="ARBA" id="ARBA00023180"/>
    </source>
</evidence>
<keyword evidence="21" id="KW-1185">Reference proteome</keyword>
<reference evidence="20" key="1">
    <citation type="thesis" date="2020" institute="ProQuest LLC" country="789 East Eisenhower Parkway, Ann Arbor, MI, USA">
        <title>Comparative Genomics and Chromosome Evolution.</title>
        <authorList>
            <person name="Mudd A.B."/>
        </authorList>
    </citation>
    <scope>NUCLEOTIDE SEQUENCE</scope>
    <source>
        <strain evidence="20">HN-11 Male</strain>
        <tissue evidence="20">Kidney and liver</tissue>
    </source>
</reference>
<dbReference type="PROSITE" id="PS50262">
    <property type="entry name" value="G_PROTEIN_RECEP_F1_2"/>
    <property type="match status" value="1"/>
</dbReference>
<dbReference type="Proteomes" id="UP000770717">
    <property type="component" value="Unassembled WGS sequence"/>
</dbReference>
<dbReference type="AlphaFoldDB" id="A0A8J6F6Q8"/>
<organism evidence="20 21">
    <name type="scientific">Eleutherodactylus coqui</name>
    <name type="common">Puerto Rican coqui</name>
    <dbReference type="NCBI Taxonomy" id="57060"/>
    <lineage>
        <taxon>Eukaryota</taxon>
        <taxon>Metazoa</taxon>
        <taxon>Chordata</taxon>
        <taxon>Craniata</taxon>
        <taxon>Vertebrata</taxon>
        <taxon>Euteleostomi</taxon>
        <taxon>Amphibia</taxon>
        <taxon>Batrachia</taxon>
        <taxon>Anura</taxon>
        <taxon>Neobatrachia</taxon>
        <taxon>Hyloidea</taxon>
        <taxon>Eleutherodactylidae</taxon>
        <taxon>Eleutherodactylinae</taxon>
        <taxon>Eleutherodactylus</taxon>
        <taxon>Eleutherodactylus</taxon>
    </lineage>
</organism>
<proteinExistence type="inferred from homology"/>
<dbReference type="InterPro" id="IPR000496">
    <property type="entry name" value="Brdyknn_rcpt"/>
</dbReference>
<dbReference type="GO" id="GO:0006939">
    <property type="term" value="P:smooth muscle contraction"/>
    <property type="evidence" value="ECO:0007669"/>
    <property type="project" value="InterPro"/>
</dbReference>
<keyword evidence="4" id="KW-0597">Phosphoprotein</keyword>
<keyword evidence="13 17" id="KW-0807">Transducer</keyword>
<dbReference type="GO" id="GO:0060326">
    <property type="term" value="P:cell chemotaxis"/>
    <property type="evidence" value="ECO:0007669"/>
    <property type="project" value="TreeGrafter"/>
</dbReference>
<dbReference type="InterPro" id="IPR050119">
    <property type="entry name" value="CCR1-9-like"/>
</dbReference>
<keyword evidence="7 17" id="KW-0297">G-protein coupled receptor</keyword>
<evidence type="ECO:0000313" key="20">
    <source>
        <dbReference type="EMBL" id="KAG9481124.1"/>
    </source>
</evidence>
<evidence type="ECO:0000256" key="11">
    <source>
        <dbReference type="ARBA" id="ARBA00023170"/>
    </source>
</evidence>
<dbReference type="GO" id="GO:0019722">
    <property type="term" value="P:calcium-mediated signaling"/>
    <property type="evidence" value="ECO:0007669"/>
    <property type="project" value="TreeGrafter"/>
</dbReference>
<evidence type="ECO:0000256" key="16">
    <source>
        <dbReference type="ARBA" id="ARBA00025954"/>
    </source>
</evidence>
<evidence type="ECO:0000256" key="7">
    <source>
        <dbReference type="ARBA" id="ARBA00023040"/>
    </source>
</evidence>
<evidence type="ECO:0000256" key="4">
    <source>
        <dbReference type="ARBA" id="ARBA00022553"/>
    </source>
</evidence>
<keyword evidence="8 18" id="KW-0472">Membrane</keyword>
<dbReference type="PANTHER" id="PTHR10489">
    <property type="entry name" value="CELL ADHESION MOLECULE"/>
    <property type="match status" value="1"/>
</dbReference>
<evidence type="ECO:0000256" key="13">
    <source>
        <dbReference type="ARBA" id="ARBA00023224"/>
    </source>
</evidence>
<dbReference type="OrthoDB" id="6076970at2759"/>
<comment type="function">
    <text evidence="15">Receptor for bradykinin. It is associated with G proteins that activate a phosphatidylinositol-calcium second messenger system.</text>
</comment>
<evidence type="ECO:0000259" key="19">
    <source>
        <dbReference type="PROSITE" id="PS50262"/>
    </source>
</evidence>
<keyword evidence="6 18" id="KW-1133">Transmembrane helix</keyword>
<accession>A0A8J6F6Q8</accession>